<dbReference type="RefSeq" id="WP_128353303.1">
    <property type="nucleotide sequence ID" value="NZ_QMHN01000001.1"/>
</dbReference>
<dbReference type="GO" id="GO:0016987">
    <property type="term" value="F:sigma factor activity"/>
    <property type="evidence" value="ECO:0007669"/>
    <property type="project" value="UniProtKB-KW"/>
</dbReference>
<dbReference type="Gene3D" id="1.10.1740.10">
    <property type="match status" value="1"/>
</dbReference>
<accession>A0A3S3PDY6</accession>
<dbReference type="OrthoDB" id="759001at2"/>
<dbReference type="InterPro" id="IPR007627">
    <property type="entry name" value="RNA_pol_sigma70_r2"/>
</dbReference>
<dbReference type="CDD" id="cd06171">
    <property type="entry name" value="Sigma70_r4"/>
    <property type="match status" value="1"/>
</dbReference>
<comment type="similarity">
    <text evidence="1">Belongs to the sigma-70 factor family. ECF subfamily.</text>
</comment>
<feature type="domain" description="RNA polymerase sigma factor 70 region 4 type 2" evidence="6">
    <location>
        <begin position="135"/>
        <end position="183"/>
    </location>
</feature>
<evidence type="ECO:0000259" key="5">
    <source>
        <dbReference type="Pfam" id="PF04542"/>
    </source>
</evidence>
<organism evidence="7 8">
    <name type="scientific">Pedobacter chitinilyticus</name>
    <dbReference type="NCBI Taxonomy" id="2233776"/>
    <lineage>
        <taxon>Bacteria</taxon>
        <taxon>Pseudomonadati</taxon>
        <taxon>Bacteroidota</taxon>
        <taxon>Sphingobacteriia</taxon>
        <taxon>Sphingobacteriales</taxon>
        <taxon>Sphingobacteriaceae</taxon>
        <taxon>Pedobacter</taxon>
    </lineage>
</organism>
<dbReference type="SUPFAM" id="SSF88659">
    <property type="entry name" value="Sigma3 and sigma4 domains of RNA polymerase sigma factors"/>
    <property type="match status" value="1"/>
</dbReference>
<evidence type="ECO:0000256" key="4">
    <source>
        <dbReference type="ARBA" id="ARBA00023163"/>
    </source>
</evidence>
<feature type="domain" description="RNA polymerase sigma-70 region 2" evidence="5">
    <location>
        <begin position="38"/>
        <end position="101"/>
    </location>
</feature>
<keyword evidence="4" id="KW-0804">Transcription</keyword>
<evidence type="ECO:0000313" key="8">
    <source>
        <dbReference type="Proteomes" id="UP000284120"/>
    </source>
</evidence>
<dbReference type="PANTHER" id="PTHR43133:SF46">
    <property type="entry name" value="RNA POLYMERASE SIGMA-70 FACTOR ECF SUBFAMILY"/>
    <property type="match status" value="1"/>
</dbReference>
<dbReference type="Proteomes" id="UP000284120">
    <property type="component" value="Unassembled WGS sequence"/>
</dbReference>
<dbReference type="Pfam" id="PF08281">
    <property type="entry name" value="Sigma70_r4_2"/>
    <property type="match status" value="1"/>
</dbReference>
<evidence type="ECO:0000256" key="3">
    <source>
        <dbReference type="ARBA" id="ARBA00023082"/>
    </source>
</evidence>
<proteinExistence type="inferred from homology"/>
<gene>
    <name evidence="7" type="ORF">DPV69_05610</name>
</gene>
<dbReference type="PANTHER" id="PTHR43133">
    <property type="entry name" value="RNA POLYMERASE ECF-TYPE SIGMA FACTO"/>
    <property type="match status" value="1"/>
</dbReference>
<dbReference type="InterPro" id="IPR036388">
    <property type="entry name" value="WH-like_DNA-bd_sf"/>
</dbReference>
<keyword evidence="3" id="KW-0731">Sigma factor</keyword>
<keyword evidence="8" id="KW-1185">Reference proteome</keyword>
<dbReference type="InterPro" id="IPR013324">
    <property type="entry name" value="RNA_pol_sigma_r3/r4-like"/>
</dbReference>
<evidence type="ECO:0000313" key="7">
    <source>
        <dbReference type="EMBL" id="RWU10807.1"/>
    </source>
</evidence>
<evidence type="ECO:0000256" key="1">
    <source>
        <dbReference type="ARBA" id="ARBA00010641"/>
    </source>
</evidence>
<dbReference type="Gene3D" id="1.10.10.10">
    <property type="entry name" value="Winged helix-like DNA-binding domain superfamily/Winged helix DNA-binding domain"/>
    <property type="match status" value="1"/>
</dbReference>
<dbReference type="InterPro" id="IPR014284">
    <property type="entry name" value="RNA_pol_sigma-70_dom"/>
</dbReference>
<dbReference type="InterPro" id="IPR013325">
    <property type="entry name" value="RNA_pol_sigma_r2"/>
</dbReference>
<dbReference type="GO" id="GO:0006352">
    <property type="term" value="P:DNA-templated transcription initiation"/>
    <property type="evidence" value="ECO:0007669"/>
    <property type="project" value="InterPro"/>
</dbReference>
<dbReference type="GO" id="GO:0003677">
    <property type="term" value="F:DNA binding"/>
    <property type="evidence" value="ECO:0007669"/>
    <property type="project" value="InterPro"/>
</dbReference>
<comment type="caution">
    <text evidence="7">The sequence shown here is derived from an EMBL/GenBank/DDBJ whole genome shotgun (WGS) entry which is preliminary data.</text>
</comment>
<dbReference type="NCBIfam" id="TIGR02985">
    <property type="entry name" value="Sig70_bacteroi1"/>
    <property type="match status" value="1"/>
</dbReference>
<dbReference type="InterPro" id="IPR039425">
    <property type="entry name" value="RNA_pol_sigma-70-like"/>
</dbReference>
<dbReference type="InterPro" id="IPR014327">
    <property type="entry name" value="RNA_pol_sigma70_bacteroid"/>
</dbReference>
<sequence length="200" mass="23875">MFTRYREVCGWYRMEIQQQTNRYTPELGEYSAIDFESLFNRFSDMLYNYAFYYLNDMEAAKSVVNDTFIKLWNGKQKPFYIKNYLYKSVKNACLNYLQQRRDHVVLKDFSELEVLSDGALSVEDMEDTNDKLLFLEKVISRLPAKRQLVFKMFRFEELSYAEIAELLNISVRTVEDHLSKSMQFIHAQAKHLVDQKLTNT</sequence>
<dbReference type="NCBIfam" id="TIGR02937">
    <property type="entry name" value="sigma70-ECF"/>
    <property type="match status" value="1"/>
</dbReference>
<dbReference type="SUPFAM" id="SSF88946">
    <property type="entry name" value="Sigma2 domain of RNA polymerase sigma factors"/>
    <property type="match status" value="1"/>
</dbReference>
<dbReference type="InterPro" id="IPR013249">
    <property type="entry name" value="RNA_pol_sigma70_r4_t2"/>
</dbReference>
<name>A0A3S3PDY6_9SPHI</name>
<evidence type="ECO:0000256" key="2">
    <source>
        <dbReference type="ARBA" id="ARBA00023015"/>
    </source>
</evidence>
<evidence type="ECO:0000259" key="6">
    <source>
        <dbReference type="Pfam" id="PF08281"/>
    </source>
</evidence>
<keyword evidence="2" id="KW-0805">Transcription regulation</keyword>
<protein>
    <submittedName>
        <fullName evidence="7">RNA polymerase sigma-70 factor</fullName>
    </submittedName>
</protein>
<dbReference type="Pfam" id="PF04542">
    <property type="entry name" value="Sigma70_r2"/>
    <property type="match status" value="1"/>
</dbReference>
<dbReference type="EMBL" id="SAYW01000001">
    <property type="protein sequence ID" value="RWU10807.1"/>
    <property type="molecule type" value="Genomic_DNA"/>
</dbReference>
<reference evidence="7 8" key="1">
    <citation type="submission" date="2018-06" db="EMBL/GenBank/DDBJ databases">
        <title>Pedobacter endophyticus sp. nov., an endophytic bacterium isolated from a leaf of Triticum aestivum.</title>
        <authorList>
            <person name="Zhang L."/>
        </authorList>
    </citation>
    <scope>NUCLEOTIDE SEQUENCE [LARGE SCALE GENOMIC DNA]</scope>
    <source>
        <strain evidence="7 8">CM134L-2</strain>
    </source>
</reference>
<dbReference type="AlphaFoldDB" id="A0A3S3PDY6"/>